<evidence type="ECO:0000313" key="3">
    <source>
        <dbReference type="Proteomes" id="UP000316855"/>
    </source>
</evidence>
<dbReference type="Proteomes" id="UP000316855">
    <property type="component" value="Chromosome"/>
</dbReference>
<evidence type="ECO:0000313" key="2">
    <source>
        <dbReference type="EMBL" id="QDT88447.1"/>
    </source>
</evidence>
<gene>
    <name evidence="2" type="ORF">Pan161_00630</name>
</gene>
<dbReference type="RefSeq" id="WP_145223624.1">
    <property type="nucleotide sequence ID" value="NZ_CP036343.1"/>
</dbReference>
<reference evidence="2 3" key="1">
    <citation type="submission" date="2019-02" db="EMBL/GenBank/DDBJ databases">
        <title>Deep-cultivation of Planctomycetes and their phenomic and genomic characterization uncovers novel biology.</title>
        <authorList>
            <person name="Wiegand S."/>
            <person name="Jogler M."/>
            <person name="Boedeker C."/>
            <person name="Pinto D."/>
            <person name="Vollmers J."/>
            <person name="Rivas-Marin E."/>
            <person name="Kohn T."/>
            <person name="Peeters S.H."/>
            <person name="Heuer A."/>
            <person name="Rast P."/>
            <person name="Oberbeckmann S."/>
            <person name="Bunk B."/>
            <person name="Jeske O."/>
            <person name="Meyerdierks A."/>
            <person name="Storesund J.E."/>
            <person name="Kallscheuer N."/>
            <person name="Luecker S."/>
            <person name="Lage O.M."/>
            <person name="Pohl T."/>
            <person name="Merkel B.J."/>
            <person name="Hornburger P."/>
            <person name="Mueller R.-W."/>
            <person name="Bruemmer F."/>
            <person name="Labrenz M."/>
            <person name="Spormann A.M."/>
            <person name="Op den Camp H."/>
            <person name="Overmann J."/>
            <person name="Amann R."/>
            <person name="Jetten M.S.M."/>
            <person name="Mascher T."/>
            <person name="Medema M.H."/>
            <person name="Devos D.P."/>
            <person name="Kaster A.-K."/>
            <person name="Ovreas L."/>
            <person name="Rohde M."/>
            <person name="Galperin M.Y."/>
            <person name="Jogler C."/>
        </authorList>
    </citation>
    <scope>NUCLEOTIDE SEQUENCE [LARGE SCALE GENOMIC DNA]</scope>
    <source>
        <strain evidence="2 3">Pan161</strain>
    </source>
</reference>
<dbReference type="AlphaFoldDB" id="A0A517V610"/>
<proteinExistence type="predicted"/>
<keyword evidence="1" id="KW-0472">Membrane</keyword>
<feature type="transmembrane region" description="Helical" evidence="1">
    <location>
        <begin position="195"/>
        <end position="217"/>
    </location>
</feature>
<dbReference type="KEGG" id="gax:Pan161_00630"/>
<dbReference type="EMBL" id="CP036343">
    <property type="protein sequence ID" value="QDT88447.1"/>
    <property type="molecule type" value="Genomic_DNA"/>
</dbReference>
<evidence type="ECO:0000256" key="1">
    <source>
        <dbReference type="SAM" id="Phobius"/>
    </source>
</evidence>
<keyword evidence="1" id="KW-1133">Transmembrane helix</keyword>
<protein>
    <submittedName>
        <fullName evidence="2">Uncharacterized protein</fullName>
    </submittedName>
</protein>
<organism evidence="2 3">
    <name type="scientific">Gimesia algae</name>
    <dbReference type="NCBI Taxonomy" id="2527971"/>
    <lineage>
        <taxon>Bacteria</taxon>
        <taxon>Pseudomonadati</taxon>
        <taxon>Planctomycetota</taxon>
        <taxon>Planctomycetia</taxon>
        <taxon>Planctomycetales</taxon>
        <taxon>Planctomycetaceae</taxon>
        <taxon>Gimesia</taxon>
    </lineage>
</organism>
<name>A0A517V610_9PLAN</name>
<accession>A0A517V610</accession>
<keyword evidence="1" id="KW-0812">Transmembrane</keyword>
<sequence length="223" mass="25901">MTDSRETEYVKQLLQMNPLEQPLEILSLRHDFLKPQTGGRPIVDASLSIFERKEQTLKNMEALRKCLWKLDDESLRAQVEAIDISEFPDLAISYSRLKAAADHRDSFRQLRQHRHCFPEFFNQFCGLVSASPQKATERRAECMEASRKGSFDTRNRSPKDYYRIAHSIQQELPELYQLEKPWLSHILSKRDASNVFGFGEAVLAIVVLLVVLCAYYISKMVFQ</sequence>
<dbReference type="OrthoDB" id="289570at2"/>
<keyword evidence="3" id="KW-1185">Reference proteome</keyword>